<sequence length="438" mass="49098">MDYRLLPRVLDETGQDTAASSWNTFLLMQSIEGAQVIPYEKFPTMVSYMMYAANHVSCEEVNGRPAFIAPPIWERCFHTQFTPGEPIGEGGFGHVSTMASDESLCIKYVPKLTALFKEAVIMDIVHLTSLFKPHGASNKVLQMMFACIDCQCIVLPKMRCSLDNYPEWSPNSVVDTLIGFRGLIDGLLFLNFTCGITHCDVSPSNILVGAAGLSDLVLSDLGIATIICNHGMPGEIPIYSKTLGRVTSLYSSSCPMFFAKREYRPSTCLFICYKAIKEQKNPESVPMYWRTPQEGLRLDLCSLYYSFQDSLLCMAGFTQRRLDVLKVSPPPPDRAGKYLAYMMQRTVVTHFMCEVWGLSVETGLDIDGGSSNIHIPRTHRSYFKAVAEKALCLVRQQFTPDKRITILSESVQAFIVPFLRLDSFNHCHGKVDYSGFFC</sequence>
<dbReference type="PROSITE" id="PS00109">
    <property type="entry name" value="PROTEIN_KINASE_TYR"/>
    <property type="match status" value="1"/>
</dbReference>
<dbReference type="KEGG" id="vg:65100992"/>
<dbReference type="PROSITE" id="PS50011">
    <property type="entry name" value="PROTEIN_KINASE_DOM"/>
    <property type="match status" value="1"/>
</dbReference>
<keyword evidence="3" id="KW-1185">Reference proteome</keyword>
<feature type="domain" description="Protein kinase" evidence="1">
    <location>
        <begin position="81"/>
        <end position="419"/>
    </location>
</feature>
<dbReference type="Proteomes" id="UP000158501">
    <property type="component" value="Segment"/>
</dbReference>
<dbReference type="GO" id="GO:0005524">
    <property type="term" value="F:ATP binding"/>
    <property type="evidence" value="ECO:0007669"/>
    <property type="project" value="InterPro"/>
</dbReference>
<dbReference type="InterPro" id="IPR011009">
    <property type="entry name" value="Kinase-like_dom_sf"/>
</dbReference>
<evidence type="ECO:0000259" key="1">
    <source>
        <dbReference type="PROSITE" id="PS50011"/>
    </source>
</evidence>
<dbReference type="GO" id="GO:0004674">
    <property type="term" value="F:protein serine/threonine kinase activity"/>
    <property type="evidence" value="ECO:0007669"/>
    <property type="project" value="UniProtKB-KW"/>
</dbReference>
<accession>D0U1M6</accession>
<dbReference type="Gene3D" id="1.10.510.10">
    <property type="entry name" value="Transferase(Phosphotransferase) domain 1"/>
    <property type="match status" value="1"/>
</dbReference>
<dbReference type="EC" id="2.7.11.1" evidence="2"/>
<gene>
    <name evidence="2" type="primary">ORF36</name>
</gene>
<protein>
    <submittedName>
        <fullName evidence="2">Tegument serine/threonine protein kinase</fullName>
        <ecNumber evidence="2">2.7.11.1</ecNumber>
    </submittedName>
</protein>
<dbReference type="InterPro" id="IPR000719">
    <property type="entry name" value="Prot_kinase_dom"/>
</dbReference>
<keyword evidence="2" id="KW-0808">Transferase</keyword>
<proteinExistence type="predicted"/>
<dbReference type="RefSeq" id="YP_010085911.1">
    <property type="nucleotide sequence ID" value="NC_055233.1"/>
</dbReference>
<reference evidence="2 3" key="1">
    <citation type="journal article" date="2010" name="J. Gen. Virol.">
        <title>Characterization of a novel wood mouse virus related to murid herpesvirus 4.</title>
        <authorList>
            <person name="Hughes D.J."/>
            <person name="Kipar A."/>
            <person name="Milligan S.G."/>
            <person name="Cunningham C."/>
            <person name="Sanders M."/>
            <person name="Quail M.A."/>
            <person name="Rajandream M.A."/>
            <person name="Efstathiou S."/>
            <person name="Bowden R.J."/>
            <person name="Chastel C."/>
            <person name="Bennett M."/>
            <person name="Sample J.T."/>
            <person name="Barrell B."/>
            <person name="Davison A.J."/>
            <person name="Stewart J.P."/>
        </authorList>
    </citation>
    <scope>NUCLEOTIDE SEQUENCE [LARGE SCALE GENOMIC DNA]</scope>
    <source>
        <strain evidence="2">WM8</strain>
    </source>
</reference>
<dbReference type="GeneID" id="65100992"/>
<dbReference type="SMART" id="SM00220">
    <property type="entry name" value="S_TKc"/>
    <property type="match status" value="1"/>
</dbReference>
<keyword evidence="2" id="KW-0418">Kinase</keyword>
<keyword evidence="2" id="KW-0723">Serine/threonine-protein kinase</keyword>
<evidence type="ECO:0000313" key="2">
    <source>
        <dbReference type="EMBL" id="ACY41109.1"/>
    </source>
</evidence>
<dbReference type="EMBL" id="GQ169129">
    <property type="protein sequence ID" value="ACY41109.1"/>
    <property type="molecule type" value="Genomic_DNA"/>
</dbReference>
<name>D0U1M6_9GAMA</name>
<dbReference type="SUPFAM" id="SSF56112">
    <property type="entry name" value="Protein kinase-like (PK-like)"/>
    <property type="match status" value="1"/>
</dbReference>
<dbReference type="InterPro" id="IPR008266">
    <property type="entry name" value="Tyr_kinase_AS"/>
</dbReference>
<organism evidence="2 3">
    <name type="scientific">Wood mouse herpesvirus</name>
    <dbReference type="NCBI Taxonomy" id="432370"/>
    <lineage>
        <taxon>Viruses</taxon>
        <taxon>Duplodnaviria</taxon>
        <taxon>Heunggongvirae</taxon>
        <taxon>Peploviricota</taxon>
        <taxon>Herviviricetes</taxon>
        <taxon>Herpesvirales</taxon>
        <taxon>Orthoherpesviridae</taxon>
        <taxon>Gammaherpesvirinae</taxon>
        <taxon>Rhadinovirus</taxon>
        <taxon>Rhadinovirus muridgamma7</taxon>
        <taxon>Murid gammaherpesvirus 7</taxon>
    </lineage>
</organism>
<evidence type="ECO:0000313" key="3">
    <source>
        <dbReference type="Proteomes" id="UP000158501"/>
    </source>
</evidence>